<sequence>MKVLPETSSVLKVPARTRSTTEAESSAIWAKDLVSASRTTETMSPLSAAVATPMWTSGRRRMRSGSSVALRPGCCRRASDTALTM</sequence>
<proteinExistence type="predicted"/>
<accession>A0A6J7K8J6</accession>
<gene>
    <name evidence="2" type="ORF">UFOPK3752_01726</name>
</gene>
<evidence type="ECO:0000313" key="2">
    <source>
        <dbReference type="EMBL" id="CAB4952126.1"/>
    </source>
</evidence>
<feature type="region of interest" description="Disordered" evidence="1">
    <location>
        <begin position="1"/>
        <end position="24"/>
    </location>
</feature>
<feature type="compositionally biased region" description="Polar residues" evidence="1">
    <location>
        <begin position="1"/>
        <end position="10"/>
    </location>
</feature>
<dbReference type="EMBL" id="CAFBND010000085">
    <property type="protein sequence ID" value="CAB4952126.1"/>
    <property type="molecule type" value="Genomic_DNA"/>
</dbReference>
<reference evidence="2" key="1">
    <citation type="submission" date="2020-05" db="EMBL/GenBank/DDBJ databases">
        <authorList>
            <person name="Chiriac C."/>
            <person name="Salcher M."/>
            <person name="Ghai R."/>
            <person name="Kavagutti S V."/>
        </authorList>
    </citation>
    <scope>NUCLEOTIDE SEQUENCE</scope>
</reference>
<dbReference type="AlphaFoldDB" id="A0A6J7K8J6"/>
<protein>
    <submittedName>
        <fullName evidence="2">Unannotated protein</fullName>
    </submittedName>
</protein>
<organism evidence="2">
    <name type="scientific">freshwater metagenome</name>
    <dbReference type="NCBI Taxonomy" id="449393"/>
    <lineage>
        <taxon>unclassified sequences</taxon>
        <taxon>metagenomes</taxon>
        <taxon>ecological metagenomes</taxon>
    </lineage>
</organism>
<name>A0A6J7K8J6_9ZZZZ</name>
<evidence type="ECO:0000256" key="1">
    <source>
        <dbReference type="SAM" id="MobiDB-lite"/>
    </source>
</evidence>